<name>A0AAD1MWV9_9MYCO</name>
<evidence type="ECO:0000313" key="2">
    <source>
        <dbReference type="Proteomes" id="UP000466607"/>
    </source>
</evidence>
<keyword evidence="2" id="KW-1185">Reference proteome</keyword>
<dbReference type="AlphaFoldDB" id="A0AAD1MWV9"/>
<dbReference type="EMBL" id="AP022586">
    <property type="protein sequence ID" value="BBY19198.1"/>
    <property type="molecule type" value="Genomic_DNA"/>
</dbReference>
<reference evidence="1 2" key="1">
    <citation type="journal article" date="2019" name="Emerg. Microbes Infect.">
        <title>Comprehensive subspecies identification of 175 nontuberculous mycobacteria species based on 7547 genomic profiles.</title>
        <authorList>
            <person name="Matsumoto Y."/>
            <person name="Kinjo T."/>
            <person name="Motooka D."/>
            <person name="Nabeya D."/>
            <person name="Jung N."/>
            <person name="Uechi K."/>
            <person name="Horii T."/>
            <person name="Iida T."/>
            <person name="Fujita J."/>
            <person name="Nakamura S."/>
        </authorList>
    </citation>
    <scope>NUCLEOTIDE SEQUENCE [LARGE SCALE GENOMIC DNA]</scope>
    <source>
        <strain evidence="1 2">JCM 17423</strain>
    </source>
</reference>
<organism evidence="1 2">
    <name type="scientific">Mycolicibacterium litorale</name>
    <dbReference type="NCBI Taxonomy" id="758802"/>
    <lineage>
        <taxon>Bacteria</taxon>
        <taxon>Bacillati</taxon>
        <taxon>Actinomycetota</taxon>
        <taxon>Actinomycetes</taxon>
        <taxon>Mycobacteriales</taxon>
        <taxon>Mycobacteriaceae</taxon>
        <taxon>Mycolicibacterium</taxon>
    </lineage>
</organism>
<evidence type="ECO:0000313" key="1">
    <source>
        <dbReference type="EMBL" id="BBY19198.1"/>
    </source>
</evidence>
<gene>
    <name evidence="1" type="ORF">MLIT_47900</name>
</gene>
<dbReference type="RefSeq" id="WP_134056838.1">
    <property type="nucleotide sequence ID" value="NZ_AP022586.1"/>
</dbReference>
<dbReference type="Proteomes" id="UP000466607">
    <property type="component" value="Chromosome"/>
</dbReference>
<sequence length="149" mass="16306">MNPAQSSTSASTAHTAVQPTDQHLKIVNLALTEQNSPRYDVMMRLCRPLTSYEIHELIEHRSIGLDVSPDDPSQLIATHTTLEEVRDRLPEFHERLAAAAANGHAAQDAAHREEKAHNAEEDRRQLLVSDINAALGACAHTHDPAVGVV</sequence>
<accession>A0AAD1MWV9</accession>
<protein>
    <submittedName>
        <fullName evidence="1">Uncharacterized protein</fullName>
    </submittedName>
</protein>
<proteinExistence type="predicted"/>